<dbReference type="KEGG" id="ffu:CLAFUR5_04167"/>
<evidence type="ECO:0000313" key="2">
    <source>
        <dbReference type="Proteomes" id="UP000756132"/>
    </source>
</evidence>
<name>A0A9Q8P860_PASFU</name>
<dbReference type="Proteomes" id="UP000756132">
    <property type="component" value="Chromosome 4"/>
</dbReference>
<dbReference type="GeneID" id="71984045"/>
<protein>
    <submittedName>
        <fullName evidence="1">Uncharacterized protein</fullName>
    </submittedName>
</protein>
<dbReference type="AlphaFoldDB" id="A0A9Q8P860"/>
<reference evidence="1" key="2">
    <citation type="journal article" date="2022" name="Microb. Genom.">
        <title>A chromosome-scale genome assembly of the tomato pathogen Cladosporium fulvum reveals a compartmentalized genome architecture and the presence of a dispensable chromosome.</title>
        <authorList>
            <person name="Zaccaron A.Z."/>
            <person name="Chen L.H."/>
            <person name="Samaras A."/>
            <person name="Stergiopoulos I."/>
        </authorList>
    </citation>
    <scope>NUCLEOTIDE SEQUENCE</scope>
    <source>
        <strain evidence="1">Race5_Kim</strain>
    </source>
</reference>
<organism evidence="1 2">
    <name type="scientific">Passalora fulva</name>
    <name type="common">Tomato leaf mold</name>
    <name type="synonym">Cladosporium fulvum</name>
    <dbReference type="NCBI Taxonomy" id="5499"/>
    <lineage>
        <taxon>Eukaryota</taxon>
        <taxon>Fungi</taxon>
        <taxon>Dikarya</taxon>
        <taxon>Ascomycota</taxon>
        <taxon>Pezizomycotina</taxon>
        <taxon>Dothideomycetes</taxon>
        <taxon>Dothideomycetidae</taxon>
        <taxon>Mycosphaerellales</taxon>
        <taxon>Mycosphaerellaceae</taxon>
        <taxon>Fulvia</taxon>
    </lineage>
</organism>
<reference evidence="1" key="1">
    <citation type="submission" date="2021-12" db="EMBL/GenBank/DDBJ databases">
        <authorList>
            <person name="Zaccaron A."/>
            <person name="Stergiopoulos I."/>
        </authorList>
    </citation>
    <scope>NUCLEOTIDE SEQUENCE</scope>
    <source>
        <strain evidence="1">Race5_Kim</strain>
    </source>
</reference>
<sequence>MADPSASPEPARKSLKQMTLSETIEKNSTMPPELWTSVLELAFTYNRLINICGARGLIWLIAQVERVFDAQEPYKTMQDEAVNALLANNIFTYRTTVIESNPGRRGVMIRPSAPSWTSEEVELLSKIKRLHIRVESKAYIPPQTTRFRQPGVWHFKGKEIIRRLLSICGALESVIVCFDLTYVGEQAVRRGVFPVREVLDTVFENTAAHRGFVTSSDRYTLWLEDKGGWRCGARPTSIADVERFLRREWPNDKMVLKVEIPAREGETRDRTDD</sequence>
<dbReference type="EMBL" id="CP090166">
    <property type="protein sequence ID" value="UJO16814.1"/>
    <property type="molecule type" value="Genomic_DNA"/>
</dbReference>
<evidence type="ECO:0000313" key="1">
    <source>
        <dbReference type="EMBL" id="UJO16814.1"/>
    </source>
</evidence>
<accession>A0A9Q8P860</accession>
<dbReference type="RefSeq" id="XP_047761180.1">
    <property type="nucleotide sequence ID" value="XM_047903315.1"/>
</dbReference>
<keyword evidence="2" id="KW-1185">Reference proteome</keyword>
<proteinExistence type="predicted"/>
<gene>
    <name evidence="1" type="ORF">CLAFUR5_04167</name>
</gene>